<dbReference type="GeneID" id="55003772"/>
<evidence type="ECO:0000313" key="3">
    <source>
        <dbReference type="Proteomes" id="UP000279330"/>
    </source>
</evidence>
<feature type="region of interest" description="Disordered" evidence="1">
    <location>
        <begin position="1"/>
        <end position="40"/>
    </location>
</feature>
<name>A0A385UKM7_9CAUD</name>
<reference evidence="2 3" key="1">
    <citation type="submission" date="2018-08" db="EMBL/GenBank/DDBJ databases">
        <authorList>
            <person name="Miller G.E."/>
            <person name="Abrahams R."/>
            <person name="Bazan D.C."/>
            <person name="Beglau B.C."/>
            <person name="Blaylock E.C."/>
            <person name="Choi J.D."/>
            <person name="Grewal S.K."/>
            <person name="Hernandez E.V."/>
            <person name="Kim D.J."/>
            <person name="Kim K."/>
            <person name="Lee Y."/>
            <person name="Linde M.K."/>
            <person name="Lopez M.B."/>
            <person name="Pangalila E."/>
            <person name="Parker M.A."/>
            <person name="Specht R.C."/>
            <person name="Teng M.C."/>
            <person name="Toledo B."/>
            <person name="Tran S."/>
            <person name="Yu H."/>
            <person name="Kalaj N."/>
            <person name="Muthiah A.S."/>
            <person name="Dean N.S."/>
            <person name="Diaz A."/>
            <person name="Garlena R.A."/>
            <person name="Russell D.A."/>
            <person name="Pope W.H."/>
            <person name="Jacobs-Sera D."/>
            <person name="Hatfull G.F."/>
        </authorList>
    </citation>
    <scope>NUCLEOTIDE SEQUENCE [LARGE SCALE GENOMIC DNA]</scope>
</reference>
<protein>
    <submittedName>
        <fullName evidence="2">Uncharacterized protein</fullName>
    </submittedName>
</protein>
<feature type="compositionally biased region" description="Basic and acidic residues" evidence="1">
    <location>
        <begin position="10"/>
        <end position="21"/>
    </location>
</feature>
<organism evidence="2 3">
    <name type="scientific">Microbacterium phage OneinaGillian</name>
    <dbReference type="NCBI Taxonomy" id="2301604"/>
    <lineage>
        <taxon>Viruses</taxon>
        <taxon>Duplodnaviria</taxon>
        <taxon>Heunggongvirae</taxon>
        <taxon>Uroviricota</taxon>
        <taxon>Caudoviricetes</taxon>
        <taxon>Gillianvirus</taxon>
        <taxon>Gillianvirus oneinagillian</taxon>
    </lineage>
</organism>
<gene>
    <name evidence="2" type="primary">98</name>
    <name evidence="2" type="ORF">SEA_ONEIAGILLIAN_97</name>
</gene>
<dbReference type="RefSeq" id="YP_009812703.1">
    <property type="nucleotide sequence ID" value="NC_048068.1"/>
</dbReference>
<evidence type="ECO:0000256" key="1">
    <source>
        <dbReference type="SAM" id="MobiDB-lite"/>
    </source>
</evidence>
<sequence>MGKASRIKGQRTEPFFHEQKRPTGTHLTKKEAQEKRRRARKIDAKVEALAAKVGIAMGKEMFK</sequence>
<evidence type="ECO:0000313" key="2">
    <source>
        <dbReference type="EMBL" id="AYB70207.1"/>
    </source>
</evidence>
<accession>A0A385UKM7</accession>
<dbReference type="KEGG" id="vg:55003772"/>
<dbReference type="EMBL" id="MH727556">
    <property type="protein sequence ID" value="AYB70207.1"/>
    <property type="molecule type" value="Genomic_DNA"/>
</dbReference>
<dbReference type="Proteomes" id="UP000279330">
    <property type="component" value="Segment"/>
</dbReference>
<proteinExistence type="predicted"/>
<keyword evidence="3" id="KW-1185">Reference proteome</keyword>